<evidence type="ECO:0000256" key="1">
    <source>
        <dbReference type="SAM" id="MobiDB-lite"/>
    </source>
</evidence>
<feature type="region of interest" description="Disordered" evidence="1">
    <location>
        <begin position="17"/>
        <end position="36"/>
    </location>
</feature>
<name>A0AAV7LKW6_PLEWA</name>
<dbReference type="Proteomes" id="UP001066276">
    <property type="component" value="Chromosome 11"/>
</dbReference>
<protein>
    <submittedName>
        <fullName evidence="2">Uncharacterized protein</fullName>
    </submittedName>
</protein>
<evidence type="ECO:0000313" key="2">
    <source>
        <dbReference type="EMBL" id="KAJ1091120.1"/>
    </source>
</evidence>
<proteinExistence type="predicted"/>
<feature type="compositionally biased region" description="Basic and acidic residues" evidence="1">
    <location>
        <begin position="27"/>
        <end position="36"/>
    </location>
</feature>
<dbReference type="AlphaFoldDB" id="A0AAV7LKW6"/>
<gene>
    <name evidence="2" type="ORF">NDU88_004247</name>
</gene>
<organism evidence="2 3">
    <name type="scientific">Pleurodeles waltl</name>
    <name type="common">Iberian ribbed newt</name>
    <dbReference type="NCBI Taxonomy" id="8319"/>
    <lineage>
        <taxon>Eukaryota</taxon>
        <taxon>Metazoa</taxon>
        <taxon>Chordata</taxon>
        <taxon>Craniata</taxon>
        <taxon>Vertebrata</taxon>
        <taxon>Euteleostomi</taxon>
        <taxon>Amphibia</taxon>
        <taxon>Batrachia</taxon>
        <taxon>Caudata</taxon>
        <taxon>Salamandroidea</taxon>
        <taxon>Salamandridae</taxon>
        <taxon>Pleurodelinae</taxon>
        <taxon>Pleurodeles</taxon>
    </lineage>
</organism>
<accession>A0AAV7LKW6</accession>
<comment type="caution">
    <text evidence="2">The sequence shown here is derived from an EMBL/GenBank/DDBJ whole genome shotgun (WGS) entry which is preliminary data.</text>
</comment>
<reference evidence="2" key="1">
    <citation type="journal article" date="2022" name="bioRxiv">
        <title>Sequencing and chromosome-scale assembly of the giantPleurodeles waltlgenome.</title>
        <authorList>
            <person name="Brown T."/>
            <person name="Elewa A."/>
            <person name="Iarovenko S."/>
            <person name="Subramanian E."/>
            <person name="Araus A.J."/>
            <person name="Petzold A."/>
            <person name="Susuki M."/>
            <person name="Suzuki K.-i.T."/>
            <person name="Hayashi T."/>
            <person name="Toyoda A."/>
            <person name="Oliveira C."/>
            <person name="Osipova E."/>
            <person name="Leigh N.D."/>
            <person name="Simon A."/>
            <person name="Yun M.H."/>
        </authorList>
    </citation>
    <scope>NUCLEOTIDE SEQUENCE</scope>
    <source>
        <strain evidence="2">20211129_DDA</strain>
        <tissue evidence="2">Liver</tissue>
    </source>
</reference>
<evidence type="ECO:0000313" key="3">
    <source>
        <dbReference type="Proteomes" id="UP001066276"/>
    </source>
</evidence>
<dbReference type="EMBL" id="JANPWB010000015">
    <property type="protein sequence ID" value="KAJ1091120.1"/>
    <property type="molecule type" value="Genomic_DNA"/>
</dbReference>
<keyword evidence="3" id="KW-1185">Reference proteome</keyword>
<sequence length="66" mass="7659">MARWLTPAKWQLQWHTANKAGPCRTEPTPRSRNIEGDGRHFLRCMRETIEGVTDPALRSGRTRTVR</sequence>